<dbReference type="Gene3D" id="2.60.40.10">
    <property type="entry name" value="Immunoglobulins"/>
    <property type="match status" value="1"/>
</dbReference>
<dbReference type="InterPro" id="IPR003599">
    <property type="entry name" value="Ig_sub"/>
</dbReference>
<dbReference type="InterPro" id="IPR036179">
    <property type="entry name" value="Ig-like_dom_sf"/>
</dbReference>
<dbReference type="SUPFAM" id="SSF48726">
    <property type="entry name" value="Immunoglobulin"/>
    <property type="match status" value="2"/>
</dbReference>
<evidence type="ECO:0000313" key="2">
    <source>
        <dbReference type="Ensembl" id="ENSCCRP00020056966.1"/>
    </source>
</evidence>
<evidence type="ECO:0000259" key="1">
    <source>
        <dbReference type="SMART" id="SM00409"/>
    </source>
</evidence>
<dbReference type="Gene3D" id="2.60.40.2710">
    <property type="match status" value="1"/>
</dbReference>
<dbReference type="Pfam" id="PF07686">
    <property type="entry name" value="V-set"/>
    <property type="match status" value="1"/>
</dbReference>
<dbReference type="InterPro" id="IPR013106">
    <property type="entry name" value="Ig_V-set"/>
</dbReference>
<feature type="domain" description="Immunoglobulin" evidence="1">
    <location>
        <begin position="15"/>
        <end position="116"/>
    </location>
</feature>
<dbReference type="AlphaFoldDB" id="A0A8C2FIC6"/>
<reference evidence="2" key="1">
    <citation type="submission" date="2025-08" db="UniProtKB">
        <authorList>
            <consortium name="Ensembl"/>
        </authorList>
    </citation>
    <scope>IDENTIFICATION</scope>
</reference>
<dbReference type="InterPro" id="IPR013783">
    <property type="entry name" value="Ig-like_fold"/>
</dbReference>
<dbReference type="Ensembl" id="ENSCCRT00020062809.1">
    <property type="protein sequence ID" value="ENSCCRP00020056966.1"/>
    <property type="gene ID" value="ENSCCRG00020027074.1"/>
</dbReference>
<evidence type="ECO:0000313" key="3">
    <source>
        <dbReference type="Proteomes" id="UP000694701"/>
    </source>
</evidence>
<accession>A0A8C2FIC6</accession>
<dbReference type="PANTHER" id="PTHR21063">
    <property type="entry name" value="LFA-3"/>
    <property type="match status" value="1"/>
</dbReference>
<proteinExistence type="predicted"/>
<protein>
    <recommendedName>
        <fullName evidence="1">Immunoglobulin domain-containing protein</fullName>
    </recommendedName>
</protein>
<name>A0A8C2FIC6_CYPCA</name>
<organism evidence="2 3">
    <name type="scientific">Cyprinus carpio</name>
    <name type="common">Common carp</name>
    <dbReference type="NCBI Taxonomy" id="7962"/>
    <lineage>
        <taxon>Eukaryota</taxon>
        <taxon>Metazoa</taxon>
        <taxon>Chordata</taxon>
        <taxon>Craniata</taxon>
        <taxon>Vertebrata</taxon>
        <taxon>Euteleostomi</taxon>
        <taxon>Actinopterygii</taxon>
        <taxon>Neopterygii</taxon>
        <taxon>Teleostei</taxon>
        <taxon>Ostariophysi</taxon>
        <taxon>Cypriniformes</taxon>
        <taxon>Cyprinidae</taxon>
        <taxon>Cyprininae</taxon>
        <taxon>Cyprinus</taxon>
    </lineage>
</organism>
<dbReference type="PANTHER" id="PTHR21063:SF4">
    <property type="entry name" value="CD48 ANTIGEN-RELATED"/>
    <property type="match status" value="1"/>
</dbReference>
<sequence length="173" mass="19494">ETACVCSSGVFGDTDTVKSVKEGDSVTLQINVTEIQTDDEIEWKFGTNKILIARINGKTSKIHDGPDGRFRDRLKLDHQTGSLIITNTRTTDSGLYEVEIISSRSEDTHRFNVTVNDRLKLDHQTGSLIITDTRTTDSGLYEVKISRSSSEDKYRFSVTVYGEYSLLYFILQI</sequence>
<dbReference type="SMART" id="SM00409">
    <property type="entry name" value="IG"/>
    <property type="match status" value="1"/>
</dbReference>
<dbReference type="Proteomes" id="UP000694701">
    <property type="component" value="Unplaced"/>
</dbReference>